<protein>
    <submittedName>
        <fullName evidence="1">Uncharacterized protein</fullName>
    </submittedName>
</protein>
<dbReference type="EMBL" id="SGOE01000008">
    <property type="protein sequence ID" value="TRB03535.1"/>
    <property type="molecule type" value="Genomic_DNA"/>
</dbReference>
<dbReference type="AlphaFoldDB" id="A0A546XS12"/>
<gene>
    <name evidence="1" type="ORF">EXN61_22015</name>
</gene>
<reference evidence="1 2" key="1">
    <citation type="journal article" date="2019" name="Appl. Microbiol. Biotechnol.">
        <title>Differential efficiency of wild type rhizogenic strains for rol gene transformation of plants.</title>
        <authorList>
            <person name="Desmet S."/>
            <person name="De Keyser E."/>
            <person name="Van Vaerenbergh J."/>
            <person name="Baeyen S."/>
            <person name="Van Huylenbroeck J."/>
            <person name="Geelen D."/>
            <person name="Dhooghe E."/>
        </authorList>
    </citation>
    <scope>NUCLEOTIDE SEQUENCE [LARGE SCALE GENOMIC DNA]</scope>
    <source>
        <strain evidence="1 2">MAFF210266</strain>
    </source>
</reference>
<evidence type="ECO:0000313" key="1">
    <source>
        <dbReference type="EMBL" id="TRB03535.1"/>
    </source>
</evidence>
<proteinExistence type="predicted"/>
<evidence type="ECO:0000313" key="2">
    <source>
        <dbReference type="Proteomes" id="UP000317023"/>
    </source>
</evidence>
<name>A0A546XS12_AGRTU</name>
<dbReference type="Proteomes" id="UP000317023">
    <property type="component" value="Unassembled WGS sequence"/>
</dbReference>
<organism evidence="1 2">
    <name type="scientific">Agrobacterium tumefaciens</name>
    <dbReference type="NCBI Taxonomy" id="358"/>
    <lineage>
        <taxon>Bacteria</taxon>
        <taxon>Pseudomonadati</taxon>
        <taxon>Pseudomonadota</taxon>
        <taxon>Alphaproteobacteria</taxon>
        <taxon>Hyphomicrobiales</taxon>
        <taxon>Rhizobiaceae</taxon>
        <taxon>Rhizobium/Agrobacterium group</taxon>
        <taxon>Agrobacterium</taxon>
        <taxon>Agrobacterium tumefaciens complex</taxon>
    </lineage>
</organism>
<comment type="caution">
    <text evidence="1">The sequence shown here is derived from an EMBL/GenBank/DDBJ whole genome shotgun (WGS) entry which is preliminary data.</text>
</comment>
<dbReference type="RefSeq" id="WP_142859226.1">
    <property type="nucleotide sequence ID" value="NZ_SGOE01000008.1"/>
</dbReference>
<accession>A0A546XS12</accession>
<sequence>MADNETRQPQRTNLDARAARLGMTITKTTTKAEAALLGGHRYRLHVKGQPATGVPINLLCLADRIKALEVKASEGKPVRRTARTMGLTGR</sequence>